<dbReference type="InterPro" id="IPR036236">
    <property type="entry name" value="Znf_C2H2_sf"/>
</dbReference>
<dbReference type="PROSITE" id="PS50157">
    <property type="entry name" value="ZINC_FINGER_C2H2_2"/>
    <property type="match status" value="1"/>
</dbReference>
<keyword evidence="1" id="KW-0479">Metal-binding</keyword>
<gene>
    <name evidence="4" type="ORF">AURDEDRAFT_152096</name>
</gene>
<dbReference type="GO" id="GO:0008270">
    <property type="term" value="F:zinc ion binding"/>
    <property type="evidence" value="ECO:0007669"/>
    <property type="project" value="UniProtKB-KW"/>
</dbReference>
<keyword evidence="5" id="KW-1185">Reference proteome</keyword>
<feature type="domain" description="C2H2-type" evidence="3">
    <location>
        <begin position="69"/>
        <end position="95"/>
    </location>
</feature>
<evidence type="ECO:0000313" key="4">
    <source>
        <dbReference type="EMBL" id="EJD44559.1"/>
    </source>
</evidence>
<dbReference type="InParanoid" id="J0DDM9"/>
<dbReference type="EMBL" id="JH687770">
    <property type="protein sequence ID" value="EJD44559.1"/>
    <property type="molecule type" value="Genomic_DNA"/>
</dbReference>
<reference evidence="5" key="1">
    <citation type="journal article" date="2012" name="Science">
        <title>The Paleozoic origin of enzymatic lignin decomposition reconstructed from 31 fungal genomes.</title>
        <authorList>
            <person name="Floudas D."/>
            <person name="Binder M."/>
            <person name="Riley R."/>
            <person name="Barry K."/>
            <person name="Blanchette R.A."/>
            <person name="Henrissat B."/>
            <person name="Martinez A.T."/>
            <person name="Otillar R."/>
            <person name="Spatafora J.W."/>
            <person name="Yadav J.S."/>
            <person name="Aerts A."/>
            <person name="Benoit I."/>
            <person name="Boyd A."/>
            <person name="Carlson A."/>
            <person name="Copeland A."/>
            <person name="Coutinho P.M."/>
            <person name="de Vries R.P."/>
            <person name="Ferreira P."/>
            <person name="Findley K."/>
            <person name="Foster B."/>
            <person name="Gaskell J."/>
            <person name="Glotzer D."/>
            <person name="Gorecki P."/>
            <person name="Heitman J."/>
            <person name="Hesse C."/>
            <person name="Hori C."/>
            <person name="Igarashi K."/>
            <person name="Jurgens J.A."/>
            <person name="Kallen N."/>
            <person name="Kersten P."/>
            <person name="Kohler A."/>
            <person name="Kuees U."/>
            <person name="Kumar T.K.A."/>
            <person name="Kuo A."/>
            <person name="LaButti K."/>
            <person name="Larrondo L.F."/>
            <person name="Lindquist E."/>
            <person name="Ling A."/>
            <person name="Lombard V."/>
            <person name="Lucas S."/>
            <person name="Lundell T."/>
            <person name="Martin R."/>
            <person name="McLaughlin D.J."/>
            <person name="Morgenstern I."/>
            <person name="Morin E."/>
            <person name="Murat C."/>
            <person name="Nagy L.G."/>
            <person name="Nolan M."/>
            <person name="Ohm R.A."/>
            <person name="Patyshakuliyeva A."/>
            <person name="Rokas A."/>
            <person name="Ruiz-Duenas F.J."/>
            <person name="Sabat G."/>
            <person name="Salamov A."/>
            <person name="Samejima M."/>
            <person name="Schmutz J."/>
            <person name="Slot J.C."/>
            <person name="St John F."/>
            <person name="Stenlid J."/>
            <person name="Sun H."/>
            <person name="Sun S."/>
            <person name="Syed K."/>
            <person name="Tsang A."/>
            <person name="Wiebenga A."/>
            <person name="Young D."/>
            <person name="Pisabarro A."/>
            <person name="Eastwood D.C."/>
            <person name="Martin F."/>
            <person name="Cullen D."/>
            <person name="Grigoriev I.V."/>
            <person name="Hibbett D.S."/>
        </authorList>
    </citation>
    <scope>NUCLEOTIDE SEQUENCE [LARGE SCALE GENOMIC DNA]</scope>
    <source>
        <strain evidence="5">TFB10046</strain>
    </source>
</reference>
<keyword evidence="1" id="KW-0862">Zinc</keyword>
<keyword evidence="2" id="KW-0175">Coiled coil</keyword>
<dbReference type="Proteomes" id="UP000006514">
    <property type="component" value="Unassembled WGS sequence"/>
</dbReference>
<evidence type="ECO:0000259" key="3">
    <source>
        <dbReference type="PROSITE" id="PS50157"/>
    </source>
</evidence>
<evidence type="ECO:0000256" key="2">
    <source>
        <dbReference type="SAM" id="Coils"/>
    </source>
</evidence>
<dbReference type="InterPro" id="IPR013087">
    <property type="entry name" value="Znf_C2H2_type"/>
</dbReference>
<organism evidence="4 5">
    <name type="scientific">Auricularia subglabra (strain TFB-10046 / SS5)</name>
    <name type="common">White-rot fungus</name>
    <name type="synonym">Auricularia delicata (strain TFB10046)</name>
    <dbReference type="NCBI Taxonomy" id="717982"/>
    <lineage>
        <taxon>Eukaryota</taxon>
        <taxon>Fungi</taxon>
        <taxon>Dikarya</taxon>
        <taxon>Basidiomycota</taxon>
        <taxon>Agaricomycotina</taxon>
        <taxon>Agaricomycetes</taxon>
        <taxon>Auriculariales</taxon>
        <taxon>Auriculariaceae</taxon>
        <taxon>Auricularia</taxon>
    </lineage>
</organism>
<dbReference type="OrthoDB" id="4748970at2759"/>
<dbReference type="KEGG" id="adl:AURDEDRAFT_152096"/>
<dbReference type="SMART" id="SM00355">
    <property type="entry name" value="ZnF_C2H2"/>
    <property type="match status" value="2"/>
</dbReference>
<evidence type="ECO:0000313" key="5">
    <source>
        <dbReference type="Proteomes" id="UP000006514"/>
    </source>
</evidence>
<dbReference type="Gene3D" id="3.30.160.60">
    <property type="entry name" value="Classic Zinc Finger"/>
    <property type="match status" value="2"/>
</dbReference>
<dbReference type="AlphaFoldDB" id="J0DDM9"/>
<sequence>MALRCLWRGCQMSGPSPDDKTVFEHLAAAHNQAGGRFRCLWKGCTRESTVCGGQGGADHLITHTKYRPFVCGKATCKWAFARQDALQRHVSKVHAVVPEDVDGDCDPEHTCDVDVFEDIAPEPDRPLAHEQAEAEKRLERIIKLEAALAALEAKARVEDEAEHDEDWVFYR</sequence>
<evidence type="ECO:0000256" key="1">
    <source>
        <dbReference type="PROSITE-ProRule" id="PRU00042"/>
    </source>
</evidence>
<feature type="coiled-coil region" evidence="2">
    <location>
        <begin position="134"/>
        <end position="161"/>
    </location>
</feature>
<accession>J0DDM9</accession>
<name>J0DDM9_AURST</name>
<keyword evidence="1" id="KW-0863">Zinc-finger</keyword>
<proteinExistence type="predicted"/>
<dbReference type="SUPFAM" id="SSF57667">
    <property type="entry name" value="beta-beta-alpha zinc fingers"/>
    <property type="match status" value="1"/>
</dbReference>
<dbReference type="PROSITE" id="PS00028">
    <property type="entry name" value="ZINC_FINGER_C2H2_1"/>
    <property type="match status" value="1"/>
</dbReference>
<protein>
    <recommendedName>
        <fullName evidence="3">C2H2-type domain-containing protein</fullName>
    </recommendedName>
</protein>